<keyword evidence="1" id="KW-0812">Transmembrane</keyword>
<dbReference type="AlphaFoldDB" id="K2GHM3"/>
<evidence type="ECO:0000313" key="3">
    <source>
        <dbReference type="EMBL" id="EKE29959.1"/>
    </source>
</evidence>
<evidence type="ECO:0000256" key="1">
    <source>
        <dbReference type="SAM" id="Phobius"/>
    </source>
</evidence>
<proteinExistence type="predicted"/>
<dbReference type="EMBL" id="AMFJ01000072">
    <property type="protein sequence ID" value="EKE29959.1"/>
    <property type="molecule type" value="Genomic_DNA"/>
</dbReference>
<name>K2GHM3_9BACT</name>
<gene>
    <name evidence="3" type="ORF">ACD_2C00072G0001</name>
</gene>
<feature type="transmembrane region" description="Helical" evidence="1">
    <location>
        <begin position="62"/>
        <end position="82"/>
    </location>
</feature>
<organism evidence="3">
    <name type="scientific">uncultured bacterium</name>
    <name type="common">gcode 4</name>
    <dbReference type="NCBI Taxonomy" id="1234023"/>
    <lineage>
        <taxon>Bacteria</taxon>
        <taxon>environmental samples</taxon>
    </lineage>
</organism>
<keyword evidence="2" id="KW-0732">Signal</keyword>
<accession>K2GHM3</accession>
<evidence type="ECO:0000256" key="2">
    <source>
        <dbReference type="SAM" id="SignalP"/>
    </source>
</evidence>
<keyword evidence="1" id="KW-0472">Membrane</keyword>
<keyword evidence="1" id="KW-1133">Transmembrane helix</keyword>
<protein>
    <submittedName>
        <fullName evidence="3">Uncharacterized protein</fullName>
    </submittedName>
</protein>
<reference evidence="3" key="1">
    <citation type="journal article" date="2012" name="Science">
        <title>Fermentation, hydrogen, and sulfur metabolism in multiple uncultivated bacterial phyla.</title>
        <authorList>
            <person name="Wrighton K.C."/>
            <person name="Thomas B.C."/>
            <person name="Sharon I."/>
            <person name="Miller C.S."/>
            <person name="Castelle C.J."/>
            <person name="VerBerkmoes N.C."/>
            <person name="Wilkins M.J."/>
            <person name="Hettich R.L."/>
            <person name="Lipton M.S."/>
            <person name="Williams K.H."/>
            <person name="Long P.E."/>
            <person name="Banfield J.F."/>
        </authorList>
    </citation>
    <scope>NUCLEOTIDE SEQUENCE [LARGE SCALE GENOMIC DNA]</scope>
</reference>
<feature type="signal peptide" evidence="2">
    <location>
        <begin position="1"/>
        <end position="22"/>
    </location>
</feature>
<feature type="chain" id="PRO_5017177042" evidence="2">
    <location>
        <begin position="23"/>
        <end position="136"/>
    </location>
</feature>
<comment type="caution">
    <text evidence="3">The sequence shown here is derived from an EMBL/GenBank/DDBJ whole genome shotgun (WGS) entry which is preliminary data.</text>
</comment>
<feature type="transmembrane region" description="Helical" evidence="1">
    <location>
        <begin position="94"/>
        <end position="116"/>
    </location>
</feature>
<sequence>MIMKKIISALCLWIAIFASANATIPWSSWDKALEFSNSSVSSSDLKNKGLTYEDLIVIYDKYIWKAIIISVIIYFIPTYIVIFRGEISSKYGVIFLNLFFWWFFVTWFIALFLALVKNSPEDGNDNKRIQNNGTIL</sequence>